<reference evidence="2" key="1">
    <citation type="submission" date="2011-02" db="EMBL/GenBank/DDBJ databases">
        <authorList>
            <person name="Aslett M."/>
        </authorList>
    </citation>
    <scope>NUCLEOTIDE SEQUENCE</scope>
    <source>
        <strain evidence="2">Liverpool</strain>
    </source>
</reference>
<accession>F0VQP9</accession>
<dbReference type="EMBL" id="LN714487">
    <property type="protein sequence ID" value="CEL70794.1"/>
    <property type="molecule type" value="Genomic_DNA"/>
</dbReference>
<evidence type="ECO:0000313" key="3">
    <source>
        <dbReference type="EMBL" id="CEL70794.1"/>
    </source>
</evidence>
<dbReference type="GeneID" id="13445269"/>
<organism evidence="2 4">
    <name type="scientific">Neospora caninum (strain Liverpool)</name>
    <dbReference type="NCBI Taxonomy" id="572307"/>
    <lineage>
        <taxon>Eukaryota</taxon>
        <taxon>Sar</taxon>
        <taxon>Alveolata</taxon>
        <taxon>Apicomplexa</taxon>
        <taxon>Conoidasida</taxon>
        <taxon>Coccidia</taxon>
        <taxon>Eucoccidiorida</taxon>
        <taxon>Eimeriorina</taxon>
        <taxon>Sarcocystidae</taxon>
        <taxon>Neospora</taxon>
    </lineage>
</organism>
<dbReference type="RefSeq" id="XP_003886072.1">
    <property type="nucleotide sequence ID" value="XM_003886023.1"/>
</dbReference>
<dbReference type="Proteomes" id="UP000007494">
    <property type="component" value="Chromosome XII"/>
</dbReference>
<gene>
    <name evidence="3" type="ORF">BN1204_064720</name>
    <name evidence="2" type="ORF">NCLIV_064720</name>
</gene>
<dbReference type="EMBL" id="FR823393">
    <property type="protein sequence ID" value="CBZ56046.1"/>
    <property type="molecule type" value="Genomic_DNA"/>
</dbReference>
<feature type="compositionally biased region" description="Acidic residues" evidence="1">
    <location>
        <begin position="194"/>
        <end position="205"/>
    </location>
</feature>
<protein>
    <recommendedName>
        <fullName evidence="5">Zinc finger domain, LSD1 subclass domain-containing protein</fullName>
    </recommendedName>
</protein>
<dbReference type="OrthoDB" id="333672at2759"/>
<evidence type="ECO:0000256" key="1">
    <source>
        <dbReference type="SAM" id="MobiDB-lite"/>
    </source>
</evidence>
<evidence type="ECO:0000313" key="4">
    <source>
        <dbReference type="Proteomes" id="UP000007494"/>
    </source>
</evidence>
<keyword evidence="4" id="KW-1185">Reference proteome</keyword>
<reference evidence="4" key="3">
    <citation type="journal article" date="2012" name="PLoS Pathog.">
        <title>Comparative genomics of the apicomplexan parasites Toxoplasma gondii and Neospora caninum: Coccidia differing in host range and transmission strategy.</title>
        <authorList>
            <person name="Reid A.J."/>
            <person name="Vermont S.J."/>
            <person name="Cotton J.A."/>
            <person name="Harris D."/>
            <person name="Hill-Cawthorne G.A."/>
            <person name="Konen-Waisman S."/>
            <person name="Latham S.M."/>
            <person name="Mourier T."/>
            <person name="Norton R."/>
            <person name="Quail M.A."/>
            <person name="Sanders M."/>
            <person name="Shanmugam D."/>
            <person name="Sohal A."/>
            <person name="Wasmuth J.D."/>
            <person name="Brunk B."/>
            <person name="Grigg M.E."/>
            <person name="Howard J.C."/>
            <person name="Parkinson J."/>
            <person name="Roos D.S."/>
            <person name="Trees A.J."/>
            <person name="Berriman M."/>
            <person name="Pain A."/>
            <person name="Wastling J.M."/>
        </authorList>
    </citation>
    <scope>NUCLEOTIDE SEQUENCE [LARGE SCALE GENOMIC DNA]</scope>
    <source>
        <strain evidence="4">Liverpool</strain>
    </source>
</reference>
<sequence length="338" mass="37145">MSPRTALSCQLFLALPPGNGSSPHSRQDRDPHAEPYHKMAEKPGEGSSDARAWTGVESSLARENPDDDFLCALAAGSLESASLPSLSCRHLQNATKDASRLDTSGCDARSLASSRSSLRLDPVTTLQKRGTENEKRQREVQAGVRRGREAHEEEERQDIGKEEREAHEEEEREDIGKEEREAHEEEEREAHEEEEREEIGEEEREDIGKEEALSEKSSLGVETNAELEADASAGPPRIRCRRCAQLMEFDPGSRFVQCYQCAAINRVLPRGDDGVHAGGEVLALICPSCLTTNLAPRDKLIVRCGVCGTLSVVPSADRLVCEAPGERGVRTAEARLPE</sequence>
<evidence type="ECO:0008006" key="5">
    <source>
        <dbReference type="Google" id="ProtNLM"/>
    </source>
</evidence>
<feature type="compositionally biased region" description="Low complexity" evidence="1">
    <location>
        <begin position="108"/>
        <end position="120"/>
    </location>
</feature>
<feature type="region of interest" description="Disordered" evidence="1">
    <location>
        <begin position="94"/>
        <end position="222"/>
    </location>
</feature>
<name>F0VQP9_NEOCL</name>
<dbReference type="InParanoid" id="F0VQP9"/>
<feature type="compositionally biased region" description="Basic and acidic residues" evidence="1">
    <location>
        <begin position="146"/>
        <end position="193"/>
    </location>
</feature>
<reference evidence="3" key="4">
    <citation type="journal article" date="2015" name="PLoS ONE">
        <title>Comprehensive Evaluation of Toxoplasma gondii VEG and Neospora caninum LIV Genomes with Tachyzoite Stage Transcriptome and Proteome Defines Novel Transcript Features.</title>
        <authorList>
            <person name="Ramaprasad A."/>
            <person name="Mourier T."/>
            <person name="Naeem R."/>
            <person name="Malas T.B."/>
            <person name="Moussa E."/>
            <person name="Panigrahi A."/>
            <person name="Vermont S.J."/>
            <person name="Otto T.D."/>
            <person name="Wastling J."/>
            <person name="Pain A."/>
        </authorList>
    </citation>
    <scope>NUCLEOTIDE SEQUENCE</scope>
    <source>
        <strain evidence="3">Liverpool</strain>
    </source>
</reference>
<proteinExistence type="predicted"/>
<feature type="compositionally biased region" description="Basic and acidic residues" evidence="1">
    <location>
        <begin position="25"/>
        <end position="44"/>
    </location>
</feature>
<dbReference type="eggNOG" id="ENOG502R0JZ">
    <property type="taxonomic scope" value="Eukaryota"/>
</dbReference>
<evidence type="ECO:0000313" key="2">
    <source>
        <dbReference type="EMBL" id="CBZ56046.1"/>
    </source>
</evidence>
<reference evidence="2" key="2">
    <citation type="submission" date="2011-03" db="EMBL/GenBank/DDBJ databases">
        <title>Comparative genomics and transcriptomics of Neospora caninum and Toxoplasma gondii.</title>
        <authorList>
            <person name="Reid A.J."/>
            <person name="Sohal A."/>
            <person name="Harris D."/>
            <person name="Quail M."/>
            <person name="Sanders M."/>
            <person name="Berriman M."/>
            <person name="Wastling J.M."/>
            <person name="Pain A."/>
        </authorList>
    </citation>
    <scope>NUCLEOTIDE SEQUENCE</scope>
    <source>
        <strain evidence="2">Liverpool</strain>
    </source>
</reference>
<feature type="region of interest" description="Disordered" evidence="1">
    <location>
        <begin position="13"/>
        <end position="59"/>
    </location>
</feature>
<feature type="compositionally biased region" description="Basic and acidic residues" evidence="1">
    <location>
        <begin position="129"/>
        <end position="139"/>
    </location>
</feature>
<dbReference type="AlphaFoldDB" id="F0VQP9"/>
<dbReference type="VEuPathDB" id="ToxoDB:NCLIV_064720"/>